<evidence type="ECO:0000313" key="4">
    <source>
        <dbReference type="EMBL" id="MBY8821790.1"/>
    </source>
</evidence>
<dbReference type="SMART" id="SM00972">
    <property type="entry name" value="SCPU"/>
    <property type="match status" value="2"/>
</dbReference>
<feature type="signal peptide" evidence="2">
    <location>
        <begin position="1"/>
        <end position="24"/>
    </location>
</feature>
<dbReference type="Proteomes" id="UP000706039">
    <property type="component" value="Unassembled WGS sequence"/>
</dbReference>
<evidence type="ECO:0000256" key="1">
    <source>
        <dbReference type="SAM" id="MobiDB-lite"/>
    </source>
</evidence>
<proteinExistence type="predicted"/>
<dbReference type="RefSeq" id="WP_222988874.1">
    <property type="nucleotide sequence ID" value="NZ_JAINVV010000003.1"/>
</dbReference>
<feature type="region of interest" description="Disordered" evidence="1">
    <location>
        <begin position="274"/>
        <end position="295"/>
    </location>
</feature>
<feature type="domain" description="Spore coat protein U/FanG" evidence="3">
    <location>
        <begin position="193"/>
        <end position="329"/>
    </location>
</feature>
<comment type="caution">
    <text evidence="4">The sequence shown here is derived from an EMBL/GenBank/DDBJ whole genome shotgun (WGS) entry which is preliminary data.</text>
</comment>
<reference evidence="4 5" key="1">
    <citation type="submission" date="2021-08" db="EMBL/GenBank/DDBJ databases">
        <authorList>
            <person name="Tuo L."/>
        </authorList>
    </citation>
    <scope>NUCLEOTIDE SEQUENCE [LARGE SCALE GENOMIC DNA]</scope>
    <source>
        <strain evidence="4 5">JCM 31229</strain>
    </source>
</reference>
<dbReference type="Pfam" id="PF05229">
    <property type="entry name" value="SCPU"/>
    <property type="match status" value="1"/>
</dbReference>
<keyword evidence="5" id="KW-1185">Reference proteome</keyword>
<accession>A0ABS7PM66</accession>
<evidence type="ECO:0000256" key="2">
    <source>
        <dbReference type="SAM" id="SignalP"/>
    </source>
</evidence>
<dbReference type="EMBL" id="JAINVV010000003">
    <property type="protein sequence ID" value="MBY8821790.1"/>
    <property type="molecule type" value="Genomic_DNA"/>
</dbReference>
<sequence length="333" mass="34030">MPLIRTLLAMLACAVALLAGRAHAQTFGSCTVATASSTLGPAGSFTVASTAQQGSGSSGLGCSAISVATNSYLKVKLESSTFTLTGPGGRTVPFIVSAAPNGTAITTGAEADFSSFDLLNLFSGPGGTVPLYFRTTPTGGLASGTYQGSVNLRWYFSVCTLGVAVCLALSESPGFVRPGLFTTLAWGAGVPVTINVSLTVDKDCAITAPDVDFGTVALVSQFTPKTRTISIRCSADASYTVGLSNGDNYAGGSRRMKLGGNYLRYELYQGTSGSTRWGPSGGERRSSGAADSNPGIHDGSTLQGFTYRAIVDPGQATPVAGRYADSVLVDVVF</sequence>
<evidence type="ECO:0000259" key="3">
    <source>
        <dbReference type="Pfam" id="PF05229"/>
    </source>
</evidence>
<evidence type="ECO:0000313" key="5">
    <source>
        <dbReference type="Proteomes" id="UP000706039"/>
    </source>
</evidence>
<dbReference type="PANTHER" id="PTHR37089">
    <property type="entry name" value="PROTEIN U-RELATED"/>
    <property type="match status" value="1"/>
</dbReference>
<dbReference type="PANTHER" id="PTHR37089:SF1">
    <property type="entry name" value="MEMBRANE PROTEIN"/>
    <property type="match status" value="1"/>
</dbReference>
<organism evidence="4 5">
    <name type="scientific">Sphingomonas colocasiae</name>
    <dbReference type="NCBI Taxonomy" id="1848973"/>
    <lineage>
        <taxon>Bacteria</taxon>
        <taxon>Pseudomonadati</taxon>
        <taxon>Pseudomonadota</taxon>
        <taxon>Alphaproteobacteria</taxon>
        <taxon>Sphingomonadales</taxon>
        <taxon>Sphingomonadaceae</taxon>
        <taxon>Sphingomonas</taxon>
    </lineage>
</organism>
<name>A0ABS7PM66_9SPHN</name>
<dbReference type="InterPro" id="IPR007893">
    <property type="entry name" value="Spore_coat_U/FanG"/>
</dbReference>
<feature type="chain" id="PRO_5047370028" evidence="2">
    <location>
        <begin position="25"/>
        <end position="333"/>
    </location>
</feature>
<dbReference type="InterPro" id="IPR053167">
    <property type="entry name" value="Spore_coat_component"/>
</dbReference>
<keyword evidence="2" id="KW-0732">Signal</keyword>
<gene>
    <name evidence="4" type="ORF">K7G82_05775</name>
</gene>
<protein>
    <submittedName>
        <fullName evidence="4">Spore coat U domain-containing protein</fullName>
    </submittedName>
</protein>